<dbReference type="SUPFAM" id="SSF46894">
    <property type="entry name" value="C-terminal effector domain of the bipartite response regulators"/>
    <property type="match status" value="1"/>
</dbReference>
<sequence length="824" mass="87050">MPVDLVARPALAARVELPGPAVGLVVAPAGFGKTLLLADHAARDPGTAWVTVDRSDDPGRLWTAILAALTRCPALPPGSGLRELTAPYEPGGLAFLSRFRDGLGTRTAPLTLVLDDLHELDDPAALGEVRALLDHRPEGLRVILASRFDPPVVLSPLRDRQELWELRADRLAFTRTETEVLARQAGLALLTEQTGELHRRTGGWPAGLRLAVQAMRGGADPSTFLTEFSGEDRAVADYLVGEVLATLPDDLLEFLTLASIGDPLPAELAVLLTGRTDAAAVLDRVERETSLVSGLLVDRRTGAREYRLLELLRTYLAADLHRHRPTLAAELHGRAALWWADQDQPAAALENAARAADEGITARLADRFGLRLALAGEHAPLRRALPVTGVTAGLSATVGTALARVGGDVAALHEAIRALPAPGPDEGPAVRALRALGRGVDGLVSGFDPDTAIGELEGALELARDHGYDFVAMQAQVVLAAVAAVRGDFRTVVARADEAVSTMIEHRWEPSAWSTLGRTLRAYAALYRAEPGQARAEATEALEALDRAPERDDPRLRHALRIVRGAALGDLGDRATGLAEMRRARTELEGLPVVADQAAAAALFENRAALRLGDSVGAAQAARELADRLDAPGEAALMAAWAELGSGHLDAASHRIRPVLRGTATAVMPHTLVEAHLVAVTLAVRAGDPEAGRRALGAALAAAEDLDLLRPFALGGPEVGALLAELPPRPEPAATFAARALDAYRRIQDPAANPLLSERELAVLALLPSLMSSDDIAAALSVSVSTVKTHVRMIYAKLAVANRRAAVETARTRGLLPSHAGADL</sequence>
<dbReference type="RefSeq" id="WP_230736518.1">
    <property type="nucleotide sequence ID" value="NZ_JAJNDB010000004.1"/>
</dbReference>
<reference evidence="2 3" key="1">
    <citation type="submission" date="2021-11" db="EMBL/GenBank/DDBJ databases">
        <title>Draft genome sequence of Actinomycetospora sp. SF1 isolated from the rhizosphere soil.</title>
        <authorList>
            <person name="Duangmal K."/>
            <person name="Chantavorakit T."/>
        </authorList>
    </citation>
    <scope>NUCLEOTIDE SEQUENCE [LARGE SCALE GENOMIC DNA]</scope>
    <source>
        <strain evidence="2 3">TBRC 5722</strain>
    </source>
</reference>
<dbReference type="InterPro" id="IPR000792">
    <property type="entry name" value="Tscrpt_reg_LuxR_C"/>
</dbReference>
<comment type="caution">
    <text evidence="2">The sequence shown here is derived from an EMBL/GenBank/DDBJ whole genome shotgun (WGS) entry which is preliminary data.</text>
</comment>
<proteinExistence type="predicted"/>
<dbReference type="InterPro" id="IPR027417">
    <property type="entry name" value="P-loop_NTPase"/>
</dbReference>
<evidence type="ECO:0000313" key="2">
    <source>
        <dbReference type="EMBL" id="MCD2195417.1"/>
    </source>
</evidence>
<feature type="domain" description="HTH luxR-type" evidence="1">
    <location>
        <begin position="749"/>
        <end position="814"/>
    </location>
</feature>
<dbReference type="InterPro" id="IPR059106">
    <property type="entry name" value="WHD_MalT"/>
</dbReference>
<dbReference type="InterPro" id="IPR049945">
    <property type="entry name" value="AAA_22"/>
</dbReference>
<dbReference type="Gene3D" id="1.10.10.10">
    <property type="entry name" value="Winged helix-like DNA-binding domain superfamily/Winged helix DNA-binding domain"/>
    <property type="match status" value="1"/>
</dbReference>
<dbReference type="InterPro" id="IPR036388">
    <property type="entry name" value="WH-like_DNA-bd_sf"/>
</dbReference>
<dbReference type="Pfam" id="PF13401">
    <property type="entry name" value="AAA_22"/>
    <property type="match status" value="1"/>
</dbReference>
<accession>A0ABS8PAX1</accession>
<dbReference type="PROSITE" id="PS50043">
    <property type="entry name" value="HTH_LUXR_2"/>
    <property type="match status" value="1"/>
</dbReference>
<dbReference type="InterPro" id="IPR016032">
    <property type="entry name" value="Sig_transdc_resp-reg_C-effctor"/>
</dbReference>
<gene>
    <name evidence="2" type="ORF">LQ327_18770</name>
</gene>
<protein>
    <submittedName>
        <fullName evidence="2">LuxR C-terminal-related transcriptional regulator</fullName>
    </submittedName>
</protein>
<dbReference type="Pfam" id="PF25873">
    <property type="entry name" value="WHD_MalT"/>
    <property type="match status" value="1"/>
</dbReference>
<dbReference type="SMART" id="SM00421">
    <property type="entry name" value="HTH_LUXR"/>
    <property type="match status" value="1"/>
</dbReference>
<dbReference type="SUPFAM" id="SSF52540">
    <property type="entry name" value="P-loop containing nucleoside triphosphate hydrolases"/>
    <property type="match status" value="1"/>
</dbReference>
<keyword evidence="3" id="KW-1185">Reference proteome</keyword>
<dbReference type="CDD" id="cd06170">
    <property type="entry name" value="LuxR_C_like"/>
    <property type="match status" value="1"/>
</dbReference>
<evidence type="ECO:0000259" key="1">
    <source>
        <dbReference type="PROSITE" id="PS50043"/>
    </source>
</evidence>
<organism evidence="2 3">
    <name type="scientific">Actinomycetospora endophytica</name>
    <dbReference type="NCBI Taxonomy" id="2291215"/>
    <lineage>
        <taxon>Bacteria</taxon>
        <taxon>Bacillati</taxon>
        <taxon>Actinomycetota</taxon>
        <taxon>Actinomycetes</taxon>
        <taxon>Pseudonocardiales</taxon>
        <taxon>Pseudonocardiaceae</taxon>
        <taxon>Actinomycetospora</taxon>
    </lineage>
</organism>
<dbReference type="EMBL" id="JAJNDB010000004">
    <property type="protein sequence ID" value="MCD2195417.1"/>
    <property type="molecule type" value="Genomic_DNA"/>
</dbReference>
<dbReference type="Pfam" id="PF00196">
    <property type="entry name" value="GerE"/>
    <property type="match status" value="1"/>
</dbReference>
<name>A0ABS8PAX1_9PSEU</name>
<evidence type="ECO:0000313" key="3">
    <source>
        <dbReference type="Proteomes" id="UP001199469"/>
    </source>
</evidence>
<dbReference type="Proteomes" id="UP001199469">
    <property type="component" value="Unassembled WGS sequence"/>
</dbReference>